<evidence type="ECO:0000313" key="3">
    <source>
        <dbReference type="Proteomes" id="UP001162972"/>
    </source>
</evidence>
<accession>A0AAD6P9C4</accession>
<dbReference type="Proteomes" id="UP001162972">
    <property type="component" value="Chromosome 17"/>
</dbReference>
<dbReference type="AlphaFoldDB" id="A0AAD6P9C4"/>
<feature type="region of interest" description="Disordered" evidence="1">
    <location>
        <begin position="67"/>
        <end position="87"/>
    </location>
</feature>
<proteinExistence type="predicted"/>
<name>A0AAD6P9C4_9ROSI</name>
<evidence type="ECO:0000256" key="1">
    <source>
        <dbReference type="SAM" id="MobiDB-lite"/>
    </source>
</evidence>
<dbReference type="EMBL" id="JAPFFJ010000008">
    <property type="protein sequence ID" value="KAJ6421061.1"/>
    <property type="molecule type" value="Genomic_DNA"/>
</dbReference>
<gene>
    <name evidence="2" type="ORF">OIU84_028437</name>
</gene>
<reference evidence="2 3" key="1">
    <citation type="journal article" date="2023" name="Int. J. Mol. Sci.">
        <title>De Novo Assembly and Annotation of 11 Diverse Shrub Willow (Salix) Genomes Reveals Novel Gene Organization in Sex-Linked Regions.</title>
        <authorList>
            <person name="Hyden B."/>
            <person name="Feng K."/>
            <person name="Yates T.B."/>
            <person name="Jawdy S."/>
            <person name="Cereghino C."/>
            <person name="Smart L.B."/>
            <person name="Muchero W."/>
        </authorList>
    </citation>
    <scope>NUCLEOTIDE SEQUENCE [LARGE SCALE GENOMIC DNA]</scope>
    <source>
        <tissue evidence="2">Shoot tip</tissue>
    </source>
</reference>
<organism evidence="2 3">
    <name type="scientific">Salix udensis</name>
    <dbReference type="NCBI Taxonomy" id="889485"/>
    <lineage>
        <taxon>Eukaryota</taxon>
        <taxon>Viridiplantae</taxon>
        <taxon>Streptophyta</taxon>
        <taxon>Embryophyta</taxon>
        <taxon>Tracheophyta</taxon>
        <taxon>Spermatophyta</taxon>
        <taxon>Magnoliopsida</taxon>
        <taxon>eudicotyledons</taxon>
        <taxon>Gunneridae</taxon>
        <taxon>Pentapetalae</taxon>
        <taxon>rosids</taxon>
        <taxon>fabids</taxon>
        <taxon>Malpighiales</taxon>
        <taxon>Salicaceae</taxon>
        <taxon>Saliceae</taxon>
        <taxon>Salix</taxon>
    </lineage>
</organism>
<feature type="compositionally biased region" description="Basic and acidic residues" evidence="1">
    <location>
        <begin position="67"/>
        <end position="77"/>
    </location>
</feature>
<keyword evidence="3" id="KW-1185">Reference proteome</keyword>
<evidence type="ECO:0000313" key="2">
    <source>
        <dbReference type="EMBL" id="KAJ6421061.1"/>
    </source>
</evidence>
<comment type="caution">
    <text evidence="2">The sequence shown here is derived from an EMBL/GenBank/DDBJ whole genome shotgun (WGS) entry which is preliminary data.</text>
</comment>
<sequence>MQNPWYGYEYNVSMANLRERKGSSKINNKVRFQVAYGNGSWVHHKLSSAENARAWCDKSCPKLHENVQEKEQVREGASEGNPDAEGNVNFHAGIATDNGKVKIKRVKKHCNHARDEENAVPFANNFTSRVMNLVPPGNFASDGQGFGETAEV</sequence>
<protein>
    <submittedName>
        <fullName evidence="2">Uncharacterized protein</fullName>
    </submittedName>
</protein>